<dbReference type="InterPro" id="IPR029071">
    <property type="entry name" value="Ubiquitin-like_domsf"/>
</dbReference>
<dbReference type="InterPro" id="IPR050730">
    <property type="entry name" value="UBX_domain-protein"/>
</dbReference>
<dbReference type="Pfam" id="PF00789">
    <property type="entry name" value="UBX"/>
    <property type="match status" value="1"/>
</dbReference>
<accession>A0A7S4JAM3</accession>
<reference evidence="3" key="1">
    <citation type="submission" date="2021-01" db="EMBL/GenBank/DDBJ databases">
        <authorList>
            <person name="Corre E."/>
            <person name="Pelletier E."/>
            <person name="Niang G."/>
            <person name="Scheremetjew M."/>
            <person name="Finn R."/>
            <person name="Kale V."/>
            <person name="Holt S."/>
            <person name="Cochrane G."/>
            <person name="Meng A."/>
            <person name="Brown T."/>
            <person name="Cohen L."/>
        </authorList>
    </citation>
    <scope>NUCLEOTIDE SEQUENCE</scope>
    <source>
        <strain evidence="3">Isolate 1302-5</strain>
    </source>
</reference>
<protein>
    <recommendedName>
        <fullName evidence="2">UBX domain-containing protein</fullName>
    </recommendedName>
</protein>
<feature type="compositionally biased region" description="Acidic residues" evidence="1">
    <location>
        <begin position="55"/>
        <end position="64"/>
    </location>
</feature>
<dbReference type="InterPro" id="IPR003903">
    <property type="entry name" value="UIM_dom"/>
</dbReference>
<dbReference type="CDD" id="cd02958">
    <property type="entry name" value="UAS"/>
    <property type="match status" value="1"/>
</dbReference>
<dbReference type="SMART" id="SM00594">
    <property type="entry name" value="UAS"/>
    <property type="match status" value="1"/>
</dbReference>
<dbReference type="PROSITE" id="PS50033">
    <property type="entry name" value="UBX"/>
    <property type="match status" value="1"/>
</dbReference>
<evidence type="ECO:0000259" key="2">
    <source>
        <dbReference type="PROSITE" id="PS50033"/>
    </source>
</evidence>
<dbReference type="InterPro" id="IPR006577">
    <property type="entry name" value="UAS"/>
</dbReference>
<organism evidence="3">
    <name type="scientific">Odontella aurita</name>
    <dbReference type="NCBI Taxonomy" id="265563"/>
    <lineage>
        <taxon>Eukaryota</taxon>
        <taxon>Sar</taxon>
        <taxon>Stramenopiles</taxon>
        <taxon>Ochrophyta</taxon>
        <taxon>Bacillariophyta</taxon>
        <taxon>Mediophyceae</taxon>
        <taxon>Biddulphiophycidae</taxon>
        <taxon>Eupodiscales</taxon>
        <taxon>Odontellaceae</taxon>
        <taxon>Odontella</taxon>
    </lineage>
</organism>
<dbReference type="InterPro" id="IPR001012">
    <property type="entry name" value="UBX_dom"/>
</dbReference>
<dbReference type="SUPFAM" id="SSF54236">
    <property type="entry name" value="Ubiquitin-like"/>
    <property type="match status" value="1"/>
</dbReference>
<dbReference type="PANTHER" id="PTHR23322:SF6">
    <property type="entry name" value="UBX DOMAIN-CONTAINING PROTEIN 7"/>
    <property type="match status" value="1"/>
</dbReference>
<feature type="region of interest" description="Disordered" evidence="1">
    <location>
        <begin position="49"/>
        <end position="85"/>
    </location>
</feature>
<feature type="compositionally biased region" description="Acidic residues" evidence="1">
    <location>
        <begin position="288"/>
        <end position="324"/>
    </location>
</feature>
<evidence type="ECO:0000313" key="3">
    <source>
        <dbReference type="EMBL" id="CAE2257646.1"/>
    </source>
</evidence>
<feature type="compositionally biased region" description="Low complexity" evidence="1">
    <location>
        <begin position="226"/>
        <end position="253"/>
    </location>
</feature>
<dbReference type="Gene3D" id="3.10.20.90">
    <property type="entry name" value="Phosphatidylinositol 3-kinase Catalytic Subunit, Chain A, domain 1"/>
    <property type="match status" value="1"/>
</dbReference>
<dbReference type="Pfam" id="PF13899">
    <property type="entry name" value="Thioredoxin_7"/>
    <property type="match status" value="1"/>
</dbReference>
<sequence length="481" mass="51203">MMSAFAAANDAALGIGRGSLSSSGAGGASDVREAVNRAAAAAAAASSSSSREVIEIDDGPDGDADGVVGGDGASSGGGHTTNLSEMFAPPTRIMHTAGGFQGARNVARDARRWLLVNLQRDSDFACHALNRDVWRDELVENLVREGFVFWQATDVSNDGSTYAQRYSVLSYPHVAIIDPRTGRLMWKKEGWTQVDPMTAEQFAELAADFCSRHSFHRPPVAPRPTSSTSASASAASNSSSAGGPSASMAGAAAAKKRPMREMTEEEQLQAAIQASMQNGDDDGNNHDGDDDMDQGSDDEMIMDDSDEDEDEDEYEYDAGEEDTAEVVAEVAPPPEVAASASPLRTSARGNGEARPPARKRQEEAKKEEEEEEKPKAAVVEAAPPTFEEGLLTAEVGDEPTSGDVARVQIRMPDGKRLVRKFRGNDPVRTIYAFVAQSGGEGTRPFELRAGFPPRDIRPKVDETIKGCGLAGEAISMRWTSS</sequence>
<dbReference type="EMBL" id="HBKQ01036285">
    <property type="protein sequence ID" value="CAE2257646.1"/>
    <property type="molecule type" value="Transcribed_RNA"/>
</dbReference>
<feature type="compositionally biased region" description="Low complexity" evidence="1">
    <location>
        <begin position="325"/>
        <end position="342"/>
    </location>
</feature>
<dbReference type="SUPFAM" id="SSF52833">
    <property type="entry name" value="Thioredoxin-like"/>
    <property type="match status" value="1"/>
</dbReference>
<feature type="compositionally biased region" description="Basic and acidic residues" evidence="1">
    <location>
        <begin position="359"/>
        <end position="375"/>
    </location>
</feature>
<dbReference type="GO" id="GO:0043130">
    <property type="term" value="F:ubiquitin binding"/>
    <property type="evidence" value="ECO:0007669"/>
    <property type="project" value="TreeGrafter"/>
</dbReference>
<dbReference type="SMART" id="SM00166">
    <property type="entry name" value="UBX"/>
    <property type="match status" value="1"/>
</dbReference>
<gene>
    <name evidence="3" type="ORF">OAUR00152_LOCUS24972</name>
</gene>
<dbReference type="GO" id="GO:0005634">
    <property type="term" value="C:nucleus"/>
    <property type="evidence" value="ECO:0007669"/>
    <property type="project" value="TreeGrafter"/>
</dbReference>
<dbReference type="Gene3D" id="3.40.30.10">
    <property type="entry name" value="Glutaredoxin"/>
    <property type="match status" value="1"/>
</dbReference>
<dbReference type="GO" id="GO:0043161">
    <property type="term" value="P:proteasome-mediated ubiquitin-dependent protein catabolic process"/>
    <property type="evidence" value="ECO:0007669"/>
    <property type="project" value="TreeGrafter"/>
</dbReference>
<feature type="region of interest" description="Disordered" evidence="1">
    <location>
        <begin position="216"/>
        <end position="385"/>
    </location>
</feature>
<feature type="domain" description="UBX" evidence="2">
    <location>
        <begin position="400"/>
        <end position="477"/>
    </location>
</feature>
<evidence type="ECO:0000256" key="1">
    <source>
        <dbReference type="SAM" id="MobiDB-lite"/>
    </source>
</evidence>
<dbReference type="CDD" id="cd01767">
    <property type="entry name" value="UBX"/>
    <property type="match status" value="1"/>
</dbReference>
<dbReference type="AlphaFoldDB" id="A0A7S4JAM3"/>
<dbReference type="InterPro" id="IPR036249">
    <property type="entry name" value="Thioredoxin-like_sf"/>
</dbReference>
<dbReference type="PANTHER" id="PTHR23322">
    <property type="entry name" value="FAS-ASSOCIATED PROTEIN"/>
    <property type="match status" value="1"/>
</dbReference>
<feature type="compositionally biased region" description="Gly residues" evidence="1">
    <location>
        <begin position="67"/>
        <end position="79"/>
    </location>
</feature>
<proteinExistence type="predicted"/>
<dbReference type="PROSITE" id="PS50330">
    <property type="entry name" value="UIM"/>
    <property type="match status" value="1"/>
</dbReference>
<name>A0A7S4JAM3_9STRA</name>